<dbReference type="Gene3D" id="3.30.560.10">
    <property type="entry name" value="Glucose Oxidase, domain 3"/>
    <property type="match status" value="1"/>
</dbReference>
<dbReference type="Pfam" id="PF05199">
    <property type="entry name" value="GMC_oxred_C"/>
    <property type="match status" value="1"/>
</dbReference>
<accession>A0A814L6N6</accession>
<comment type="caution">
    <text evidence="5">The sequence shown here is derived from an EMBL/GenBank/DDBJ whole genome shotgun (WGS) entry which is preliminary data.</text>
</comment>
<dbReference type="PANTHER" id="PTHR11552">
    <property type="entry name" value="GLUCOSE-METHANOL-CHOLINE GMC OXIDOREDUCTASE"/>
    <property type="match status" value="1"/>
</dbReference>
<dbReference type="Proteomes" id="UP000663829">
    <property type="component" value="Unassembled WGS sequence"/>
</dbReference>
<dbReference type="GO" id="GO:0050660">
    <property type="term" value="F:flavin adenine dinucleotide binding"/>
    <property type="evidence" value="ECO:0007669"/>
    <property type="project" value="InterPro"/>
</dbReference>
<dbReference type="Proteomes" id="UP000677228">
    <property type="component" value="Unassembled WGS sequence"/>
</dbReference>
<dbReference type="InterPro" id="IPR012132">
    <property type="entry name" value="GMC_OxRdtase"/>
</dbReference>
<dbReference type="EMBL" id="CAJOBC010004475">
    <property type="protein sequence ID" value="CAF3829268.1"/>
    <property type="molecule type" value="Genomic_DNA"/>
</dbReference>
<dbReference type="SUPFAM" id="SSF54373">
    <property type="entry name" value="FAD-linked reductases, C-terminal domain"/>
    <property type="match status" value="1"/>
</dbReference>
<feature type="domain" description="Glucose-methanol-choline oxidoreductase C-terminal" evidence="3">
    <location>
        <begin position="72"/>
        <end position="202"/>
    </location>
</feature>
<evidence type="ECO:0000313" key="7">
    <source>
        <dbReference type="EMBL" id="CAF3829268.1"/>
    </source>
</evidence>
<dbReference type="PANTHER" id="PTHR11552:SF147">
    <property type="entry name" value="CHOLINE DEHYDROGENASE, MITOCHONDRIAL"/>
    <property type="match status" value="1"/>
</dbReference>
<evidence type="ECO:0000259" key="3">
    <source>
        <dbReference type="Pfam" id="PF05199"/>
    </source>
</evidence>
<feature type="chain" id="PRO_5035684732" description="Glucose-methanol-choline oxidoreductase C-terminal domain-containing protein" evidence="2">
    <location>
        <begin position="21"/>
        <end position="216"/>
    </location>
</feature>
<keyword evidence="2" id="KW-0732">Signal</keyword>
<sequence length="216" mass="24641">MVRITILILVLLNQSPDTQIHFCPLTADENLFKNFNYKPKIYQQHLKKYMKIYPQTGGQYWLTVCIPTLLYPKSHGGITLASNDPFQHPLIDPKYLTEHEDVERLVSGCKLVEKIYPSLICEMNEIDVEIDQNERWESYIRKFSITIYHPVGTYKMGREQDSTTVVTPDTRVKGVQGLRVVDASILPKIVSGNTNILLIAMAECAADLIKNGSKQL</sequence>
<feature type="signal peptide" evidence="2">
    <location>
        <begin position="1"/>
        <end position="20"/>
    </location>
</feature>
<organism evidence="5 8">
    <name type="scientific">Didymodactylos carnosus</name>
    <dbReference type="NCBI Taxonomy" id="1234261"/>
    <lineage>
        <taxon>Eukaryota</taxon>
        <taxon>Metazoa</taxon>
        <taxon>Spiralia</taxon>
        <taxon>Gnathifera</taxon>
        <taxon>Rotifera</taxon>
        <taxon>Eurotatoria</taxon>
        <taxon>Bdelloidea</taxon>
        <taxon>Philodinida</taxon>
        <taxon>Philodinidae</taxon>
        <taxon>Didymodactylos</taxon>
    </lineage>
</organism>
<evidence type="ECO:0000313" key="5">
    <source>
        <dbReference type="EMBL" id="CAF1060953.1"/>
    </source>
</evidence>
<dbReference type="EMBL" id="CAJOBA010000179">
    <property type="protein sequence ID" value="CAF3511266.1"/>
    <property type="molecule type" value="Genomic_DNA"/>
</dbReference>
<name>A0A814L6N6_9BILA</name>
<dbReference type="InterPro" id="IPR036188">
    <property type="entry name" value="FAD/NAD-bd_sf"/>
</dbReference>
<evidence type="ECO:0000256" key="2">
    <source>
        <dbReference type="SAM" id="SignalP"/>
    </source>
</evidence>
<dbReference type="EMBL" id="CAJNOQ010004475">
    <property type="protein sequence ID" value="CAF1060953.1"/>
    <property type="molecule type" value="Genomic_DNA"/>
</dbReference>
<protein>
    <recommendedName>
        <fullName evidence="3">Glucose-methanol-choline oxidoreductase C-terminal domain-containing protein</fullName>
    </recommendedName>
</protein>
<dbReference type="Gene3D" id="3.50.50.60">
    <property type="entry name" value="FAD/NAD(P)-binding domain"/>
    <property type="match status" value="1"/>
</dbReference>
<evidence type="ECO:0000313" key="4">
    <source>
        <dbReference type="EMBL" id="CAF0734761.1"/>
    </source>
</evidence>
<dbReference type="Proteomes" id="UP000682733">
    <property type="component" value="Unassembled WGS sequence"/>
</dbReference>
<dbReference type="SUPFAM" id="SSF51905">
    <property type="entry name" value="FAD/NAD(P)-binding domain"/>
    <property type="match status" value="1"/>
</dbReference>
<dbReference type="AlphaFoldDB" id="A0A814L6N6"/>
<proteinExistence type="inferred from homology"/>
<comment type="similarity">
    <text evidence="1">Belongs to the GMC oxidoreductase family.</text>
</comment>
<dbReference type="InterPro" id="IPR007867">
    <property type="entry name" value="GMC_OxRtase_C"/>
</dbReference>
<dbReference type="GO" id="GO:0016614">
    <property type="term" value="F:oxidoreductase activity, acting on CH-OH group of donors"/>
    <property type="evidence" value="ECO:0007669"/>
    <property type="project" value="InterPro"/>
</dbReference>
<gene>
    <name evidence="5" type="ORF">GPM918_LOCUS16775</name>
    <name evidence="4" type="ORF">OVA965_LOCUS1062</name>
    <name evidence="7" type="ORF">SRO942_LOCUS16774</name>
    <name evidence="6" type="ORF">TMI583_LOCUS1063</name>
</gene>
<dbReference type="EMBL" id="CAJNOK010000179">
    <property type="protein sequence ID" value="CAF0734761.1"/>
    <property type="molecule type" value="Genomic_DNA"/>
</dbReference>
<dbReference type="OrthoDB" id="269227at2759"/>
<reference evidence="5" key="1">
    <citation type="submission" date="2021-02" db="EMBL/GenBank/DDBJ databases">
        <authorList>
            <person name="Nowell W R."/>
        </authorList>
    </citation>
    <scope>NUCLEOTIDE SEQUENCE</scope>
</reference>
<keyword evidence="8" id="KW-1185">Reference proteome</keyword>
<evidence type="ECO:0000313" key="6">
    <source>
        <dbReference type="EMBL" id="CAF3511266.1"/>
    </source>
</evidence>
<evidence type="ECO:0000256" key="1">
    <source>
        <dbReference type="ARBA" id="ARBA00010790"/>
    </source>
</evidence>
<dbReference type="Proteomes" id="UP000681722">
    <property type="component" value="Unassembled WGS sequence"/>
</dbReference>
<evidence type="ECO:0000313" key="8">
    <source>
        <dbReference type="Proteomes" id="UP000663829"/>
    </source>
</evidence>